<dbReference type="AlphaFoldDB" id="A0AAV4BQN6"/>
<reference evidence="1 2" key="1">
    <citation type="journal article" date="2021" name="Elife">
        <title>Chloroplast acquisition without the gene transfer in kleptoplastic sea slugs, Plakobranchus ocellatus.</title>
        <authorList>
            <person name="Maeda T."/>
            <person name="Takahashi S."/>
            <person name="Yoshida T."/>
            <person name="Shimamura S."/>
            <person name="Takaki Y."/>
            <person name="Nagai Y."/>
            <person name="Toyoda A."/>
            <person name="Suzuki Y."/>
            <person name="Arimoto A."/>
            <person name="Ishii H."/>
            <person name="Satoh N."/>
            <person name="Nishiyama T."/>
            <person name="Hasebe M."/>
            <person name="Maruyama T."/>
            <person name="Minagawa J."/>
            <person name="Obokata J."/>
            <person name="Shigenobu S."/>
        </authorList>
    </citation>
    <scope>NUCLEOTIDE SEQUENCE [LARGE SCALE GENOMIC DNA]</scope>
</reference>
<dbReference type="EMBL" id="BLXT01005252">
    <property type="protein sequence ID" value="GFO21420.1"/>
    <property type="molecule type" value="Genomic_DNA"/>
</dbReference>
<evidence type="ECO:0000313" key="1">
    <source>
        <dbReference type="EMBL" id="GFO21420.1"/>
    </source>
</evidence>
<proteinExistence type="predicted"/>
<name>A0AAV4BQN6_9GAST</name>
<comment type="caution">
    <text evidence="1">The sequence shown here is derived from an EMBL/GenBank/DDBJ whole genome shotgun (WGS) entry which is preliminary data.</text>
</comment>
<sequence length="107" mass="12190">MPIVYSIVWFWADFLNRSGYFYSPVKTGSRGYSYDLESGRRTSVAEVLETVLIYAQSINYNTEQQQGDDTSLPYSRTDLDPLLVLSCMSYTACPLSANILLWMSVTF</sequence>
<gene>
    <name evidence="1" type="ORF">PoB_004792500</name>
</gene>
<accession>A0AAV4BQN6</accession>
<keyword evidence="2" id="KW-1185">Reference proteome</keyword>
<evidence type="ECO:0000313" key="2">
    <source>
        <dbReference type="Proteomes" id="UP000735302"/>
    </source>
</evidence>
<organism evidence="1 2">
    <name type="scientific">Plakobranchus ocellatus</name>
    <dbReference type="NCBI Taxonomy" id="259542"/>
    <lineage>
        <taxon>Eukaryota</taxon>
        <taxon>Metazoa</taxon>
        <taxon>Spiralia</taxon>
        <taxon>Lophotrochozoa</taxon>
        <taxon>Mollusca</taxon>
        <taxon>Gastropoda</taxon>
        <taxon>Heterobranchia</taxon>
        <taxon>Euthyneura</taxon>
        <taxon>Panpulmonata</taxon>
        <taxon>Sacoglossa</taxon>
        <taxon>Placobranchoidea</taxon>
        <taxon>Plakobranchidae</taxon>
        <taxon>Plakobranchus</taxon>
    </lineage>
</organism>
<protein>
    <submittedName>
        <fullName evidence="1">Uncharacterized protein</fullName>
    </submittedName>
</protein>
<dbReference type="Proteomes" id="UP000735302">
    <property type="component" value="Unassembled WGS sequence"/>
</dbReference>